<dbReference type="AlphaFoldDB" id="A0A1T4SS06"/>
<evidence type="ECO:0000313" key="1">
    <source>
        <dbReference type="EMBL" id="SKA30967.1"/>
    </source>
</evidence>
<organism evidence="1 2">
    <name type="scientific">Enhydrobacter aerosaccus</name>
    <dbReference type="NCBI Taxonomy" id="225324"/>
    <lineage>
        <taxon>Bacteria</taxon>
        <taxon>Pseudomonadati</taxon>
        <taxon>Pseudomonadota</taxon>
        <taxon>Alphaproteobacteria</taxon>
        <taxon>Hyphomicrobiales</taxon>
        <taxon>Enhydrobacter</taxon>
    </lineage>
</organism>
<dbReference type="Proteomes" id="UP000190092">
    <property type="component" value="Unassembled WGS sequence"/>
</dbReference>
<sequence>MARTRHVPAFVTFNRRARPERVQPTLLRLALLATVMAVAGCSTQYKIERHYTLRREQPYKGEYTCTAMWDAKLPPSEAAAVRQELLRRCLEQAKSDGFLTAVVEARSATATTTTYAYSVVTSVRQSPALQITLTAFNAKRPATEHTGDAAVPIDTLLGAKKSP</sequence>
<reference evidence="2" key="1">
    <citation type="submission" date="2017-02" db="EMBL/GenBank/DDBJ databases">
        <authorList>
            <person name="Varghese N."/>
            <person name="Submissions S."/>
        </authorList>
    </citation>
    <scope>NUCLEOTIDE SEQUENCE [LARGE SCALE GENOMIC DNA]</scope>
    <source>
        <strain evidence="2">ATCC 27094</strain>
    </source>
</reference>
<accession>A0A1T4SS06</accession>
<proteinExistence type="predicted"/>
<dbReference type="RefSeq" id="WP_085936808.1">
    <property type="nucleotide sequence ID" value="NZ_FUWJ01000009.1"/>
</dbReference>
<gene>
    <name evidence="1" type="ORF">SAMN02745126_05061</name>
</gene>
<dbReference type="EMBL" id="FUWJ01000009">
    <property type="protein sequence ID" value="SKA30967.1"/>
    <property type="molecule type" value="Genomic_DNA"/>
</dbReference>
<keyword evidence="2" id="KW-1185">Reference proteome</keyword>
<name>A0A1T4SS06_9HYPH</name>
<evidence type="ECO:0008006" key="3">
    <source>
        <dbReference type="Google" id="ProtNLM"/>
    </source>
</evidence>
<protein>
    <recommendedName>
        <fullName evidence="3">Lipoprotein</fullName>
    </recommendedName>
</protein>
<evidence type="ECO:0000313" key="2">
    <source>
        <dbReference type="Proteomes" id="UP000190092"/>
    </source>
</evidence>